<evidence type="ECO:0000313" key="9">
    <source>
        <dbReference type="Proteomes" id="UP000389128"/>
    </source>
</evidence>
<comment type="similarity">
    <text evidence="2">Belongs to the GtrA family.</text>
</comment>
<organism evidence="8 9">
    <name type="scientific">Zoogloea oleivorans</name>
    <dbReference type="NCBI Taxonomy" id="1552750"/>
    <lineage>
        <taxon>Bacteria</taxon>
        <taxon>Pseudomonadati</taxon>
        <taxon>Pseudomonadota</taxon>
        <taxon>Betaproteobacteria</taxon>
        <taxon>Rhodocyclales</taxon>
        <taxon>Zoogloeaceae</taxon>
        <taxon>Zoogloea</taxon>
    </lineage>
</organism>
<dbReference type="GO" id="GO:0000271">
    <property type="term" value="P:polysaccharide biosynthetic process"/>
    <property type="evidence" value="ECO:0007669"/>
    <property type="project" value="InterPro"/>
</dbReference>
<dbReference type="Proteomes" id="UP000389128">
    <property type="component" value="Unassembled WGS sequence"/>
</dbReference>
<sequence length="128" mass="14155">MGIRPELLRFVLVGVANTLATTLLYWVLLAAGIPPAAGFATAFVSGIGLAWWMNGRFTFSTRHSRWGLVVYPLVYVPSWALGQWLLGIFIGREVPPWLAGPLASLLIVPLSFALNRFFFRGWGPRPQA</sequence>
<accession>A0A6C2D317</accession>
<protein>
    <submittedName>
        <fullName evidence="8">GtrA family protein</fullName>
    </submittedName>
</protein>
<evidence type="ECO:0000256" key="5">
    <source>
        <dbReference type="ARBA" id="ARBA00023136"/>
    </source>
</evidence>
<evidence type="ECO:0000256" key="4">
    <source>
        <dbReference type="ARBA" id="ARBA00022989"/>
    </source>
</evidence>
<gene>
    <name evidence="8" type="ORF">ETQ85_06425</name>
</gene>
<feature type="domain" description="GtrA/DPMS transmembrane" evidence="7">
    <location>
        <begin position="9"/>
        <end position="118"/>
    </location>
</feature>
<feature type="transmembrane region" description="Helical" evidence="6">
    <location>
        <begin position="97"/>
        <end position="119"/>
    </location>
</feature>
<evidence type="ECO:0000256" key="2">
    <source>
        <dbReference type="ARBA" id="ARBA00009399"/>
    </source>
</evidence>
<feature type="transmembrane region" description="Helical" evidence="6">
    <location>
        <begin position="66"/>
        <end position="91"/>
    </location>
</feature>
<dbReference type="PANTHER" id="PTHR38459">
    <property type="entry name" value="PROPHAGE BACTOPRENOL-LINKED GLUCOSE TRANSLOCASE HOMOLOG"/>
    <property type="match status" value="1"/>
</dbReference>
<dbReference type="PANTHER" id="PTHR38459:SF1">
    <property type="entry name" value="PROPHAGE BACTOPRENOL-LINKED GLUCOSE TRANSLOCASE HOMOLOG"/>
    <property type="match status" value="1"/>
</dbReference>
<proteinExistence type="inferred from homology"/>
<keyword evidence="9" id="KW-1185">Reference proteome</keyword>
<evidence type="ECO:0000313" key="8">
    <source>
        <dbReference type="EMBL" id="TYC60139.1"/>
    </source>
</evidence>
<keyword evidence="4 6" id="KW-1133">Transmembrane helix</keyword>
<evidence type="ECO:0000259" key="7">
    <source>
        <dbReference type="Pfam" id="PF04138"/>
    </source>
</evidence>
<dbReference type="InterPro" id="IPR007267">
    <property type="entry name" value="GtrA_DPMS_TM"/>
</dbReference>
<dbReference type="RefSeq" id="WP_148578229.1">
    <property type="nucleotide sequence ID" value="NZ_SDKK01000005.1"/>
</dbReference>
<feature type="transmembrane region" description="Helical" evidence="6">
    <location>
        <begin position="7"/>
        <end position="27"/>
    </location>
</feature>
<dbReference type="AlphaFoldDB" id="A0A6C2D317"/>
<keyword evidence="5 6" id="KW-0472">Membrane</keyword>
<reference evidence="8 9" key="1">
    <citation type="submission" date="2019-01" db="EMBL/GenBank/DDBJ databases">
        <title>Zoogloea oleivorans genome sequencing and assembly.</title>
        <authorList>
            <person name="Tancsics A."/>
            <person name="Farkas M."/>
            <person name="Kriszt B."/>
            <person name="Maroti G."/>
            <person name="Horvath B."/>
        </authorList>
    </citation>
    <scope>NUCLEOTIDE SEQUENCE [LARGE SCALE GENOMIC DNA]</scope>
    <source>
        <strain evidence="8 9">Buc</strain>
    </source>
</reference>
<evidence type="ECO:0000256" key="1">
    <source>
        <dbReference type="ARBA" id="ARBA00004141"/>
    </source>
</evidence>
<comment type="subcellular location">
    <subcellularLocation>
        <location evidence="1">Membrane</location>
        <topology evidence="1">Multi-pass membrane protein</topology>
    </subcellularLocation>
</comment>
<evidence type="ECO:0000256" key="6">
    <source>
        <dbReference type="SAM" id="Phobius"/>
    </source>
</evidence>
<dbReference type="OrthoDB" id="8757753at2"/>
<dbReference type="Pfam" id="PF04138">
    <property type="entry name" value="GtrA_DPMS_TM"/>
    <property type="match status" value="1"/>
</dbReference>
<dbReference type="GO" id="GO:0005886">
    <property type="term" value="C:plasma membrane"/>
    <property type="evidence" value="ECO:0007669"/>
    <property type="project" value="TreeGrafter"/>
</dbReference>
<dbReference type="InterPro" id="IPR051401">
    <property type="entry name" value="GtrA_CellWall_Glycosyl"/>
</dbReference>
<comment type="caution">
    <text evidence="8">The sequence shown here is derived from an EMBL/GenBank/DDBJ whole genome shotgun (WGS) entry which is preliminary data.</text>
</comment>
<feature type="transmembrane region" description="Helical" evidence="6">
    <location>
        <begin position="33"/>
        <end position="54"/>
    </location>
</feature>
<name>A0A6C2D317_9RHOO</name>
<keyword evidence="3 6" id="KW-0812">Transmembrane</keyword>
<dbReference type="EMBL" id="SDKK01000005">
    <property type="protein sequence ID" value="TYC60139.1"/>
    <property type="molecule type" value="Genomic_DNA"/>
</dbReference>
<evidence type="ECO:0000256" key="3">
    <source>
        <dbReference type="ARBA" id="ARBA00022692"/>
    </source>
</evidence>